<reference evidence="1" key="1">
    <citation type="submission" date="2022-03" db="EMBL/GenBank/DDBJ databases">
        <title>Genomic analyses of argali, domestic sheep and their hybrids provide insights into chromosomal evolution, heterosis and genetic basis of agronomic traits.</title>
        <authorList>
            <person name="Li M."/>
        </authorList>
    </citation>
    <scope>NUCLEOTIDE SEQUENCE</scope>
    <source>
        <strain evidence="1">F1 hybrid</strain>
    </source>
</reference>
<dbReference type="EMBL" id="CM043027">
    <property type="protein sequence ID" value="KAI4589138.1"/>
    <property type="molecule type" value="Genomic_DNA"/>
</dbReference>
<evidence type="ECO:0000313" key="2">
    <source>
        <dbReference type="Proteomes" id="UP001057279"/>
    </source>
</evidence>
<evidence type="ECO:0000313" key="1">
    <source>
        <dbReference type="EMBL" id="KAI4589138.1"/>
    </source>
</evidence>
<sequence>MRAYKEKMKELPLVSLFCSCFLADPLNKSSYKYEADTVDLNWCVISDMEVIELNKCTSGQSFEVILKPPSFDGVPEFNASLPRRRDPSLEEIQKKLEAAEERRKYQEAELLKHLAEKREHEREVIQKAIEENNNFIKMAKEKLAQKMESNKENREAHLAAMLERLQEKDKHAEEVRKNKELKEEASSSLEFIAVSCKIKICIFKRGRHYTGKSFCAVDTWQAGEQRKLNMSPKLFIALCFVGSSWIGAKFYQDGWDDLIYDSREIGFQTAPILQLAFPITALDSYSHPLSSVRASDGMNLALRQTLCEINF</sequence>
<organism evidence="1 2">
    <name type="scientific">Ovis ammon polii x Ovis aries</name>
    <dbReference type="NCBI Taxonomy" id="2918886"/>
    <lineage>
        <taxon>Eukaryota</taxon>
        <taxon>Metazoa</taxon>
        <taxon>Chordata</taxon>
        <taxon>Craniata</taxon>
        <taxon>Vertebrata</taxon>
        <taxon>Euteleostomi</taxon>
        <taxon>Mammalia</taxon>
        <taxon>Eutheria</taxon>
        <taxon>Laurasiatheria</taxon>
        <taxon>Artiodactyla</taxon>
        <taxon>Ruminantia</taxon>
        <taxon>Pecora</taxon>
        <taxon>Bovidae</taxon>
        <taxon>Caprinae</taxon>
        <taxon>Ovis</taxon>
    </lineage>
</organism>
<proteinExistence type="predicted"/>
<protein>
    <submittedName>
        <fullName evidence="1">Uncharacterized protein</fullName>
    </submittedName>
</protein>
<gene>
    <name evidence="1" type="ORF">MJG53_003546</name>
</gene>
<dbReference type="Proteomes" id="UP001057279">
    <property type="component" value="Linkage Group LG02"/>
</dbReference>
<name>A0ACB9VHC1_9CETA</name>
<keyword evidence="2" id="KW-1185">Reference proteome</keyword>
<comment type="caution">
    <text evidence="1">The sequence shown here is derived from an EMBL/GenBank/DDBJ whole genome shotgun (WGS) entry which is preliminary data.</text>
</comment>
<accession>A0ACB9VHC1</accession>